<dbReference type="KEGG" id="tpla:ElP_46110"/>
<dbReference type="Pfam" id="PF11272">
    <property type="entry name" value="DUF3072"/>
    <property type="match status" value="1"/>
</dbReference>
<gene>
    <name evidence="2" type="ORF">ElP_46110</name>
</gene>
<proteinExistence type="predicted"/>
<feature type="region of interest" description="Disordered" evidence="1">
    <location>
        <begin position="1"/>
        <end position="35"/>
    </location>
</feature>
<dbReference type="RefSeq" id="WP_145273334.1">
    <property type="nucleotide sequence ID" value="NZ_CP036426.1"/>
</dbReference>
<keyword evidence="3" id="KW-1185">Reference proteome</keyword>
<dbReference type="Proteomes" id="UP000317835">
    <property type="component" value="Chromosome"/>
</dbReference>
<protein>
    <recommendedName>
        <fullName evidence="4">DUF3072 domain-containing protein</fullName>
    </recommendedName>
</protein>
<accession>A0A518H776</accession>
<feature type="compositionally biased region" description="Basic and acidic residues" evidence="1">
    <location>
        <begin position="8"/>
        <end position="24"/>
    </location>
</feature>
<evidence type="ECO:0008006" key="4">
    <source>
        <dbReference type="Google" id="ProtNLM"/>
    </source>
</evidence>
<evidence type="ECO:0000313" key="2">
    <source>
        <dbReference type="EMBL" id="QDV36682.1"/>
    </source>
</evidence>
<feature type="region of interest" description="Disordered" evidence="1">
    <location>
        <begin position="49"/>
        <end position="86"/>
    </location>
</feature>
<name>A0A518H776_9BACT</name>
<evidence type="ECO:0000313" key="3">
    <source>
        <dbReference type="Proteomes" id="UP000317835"/>
    </source>
</evidence>
<organism evidence="2 3">
    <name type="scientific">Tautonia plasticadhaerens</name>
    <dbReference type="NCBI Taxonomy" id="2527974"/>
    <lineage>
        <taxon>Bacteria</taxon>
        <taxon>Pseudomonadati</taxon>
        <taxon>Planctomycetota</taxon>
        <taxon>Planctomycetia</taxon>
        <taxon>Isosphaerales</taxon>
        <taxon>Isosphaeraceae</taxon>
        <taxon>Tautonia</taxon>
    </lineage>
</organism>
<evidence type="ECO:0000256" key="1">
    <source>
        <dbReference type="SAM" id="MobiDB-lite"/>
    </source>
</evidence>
<dbReference type="EMBL" id="CP036426">
    <property type="protein sequence ID" value="QDV36682.1"/>
    <property type="molecule type" value="Genomic_DNA"/>
</dbReference>
<dbReference type="InterPro" id="IPR021425">
    <property type="entry name" value="DUF3072"/>
</dbReference>
<feature type="compositionally biased region" description="Basic and acidic residues" evidence="1">
    <location>
        <begin position="55"/>
        <end position="76"/>
    </location>
</feature>
<reference evidence="2 3" key="1">
    <citation type="submission" date="2019-02" db="EMBL/GenBank/DDBJ databases">
        <title>Deep-cultivation of Planctomycetes and their phenomic and genomic characterization uncovers novel biology.</title>
        <authorList>
            <person name="Wiegand S."/>
            <person name="Jogler M."/>
            <person name="Boedeker C."/>
            <person name="Pinto D."/>
            <person name="Vollmers J."/>
            <person name="Rivas-Marin E."/>
            <person name="Kohn T."/>
            <person name="Peeters S.H."/>
            <person name="Heuer A."/>
            <person name="Rast P."/>
            <person name="Oberbeckmann S."/>
            <person name="Bunk B."/>
            <person name="Jeske O."/>
            <person name="Meyerdierks A."/>
            <person name="Storesund J.E."/>
            <person name="Kallscheuer N."/>
            <person name="Luecker S."/>
            <person name="Lage O.M."/>
            <person name="Pohl T."/>
            <person name="Merkel B.J."/>
            <person name="Hornburger P."/>
            <person name="Mueller R.-W."/>
            <person name="Bruemmer F."/>
            <person name="Labrenz M."/>
            <person name="Spormann A.M."/>
            <person name="Op den Camp H."/>
            <person name="Overmann J."/>
            <person name="Amann R."/>
            <person name="Jetten M.S.M."/>
            <person name="Mascher T."/>
            <person name="Medema M.H."/>
            <person name="Devos D.P."/>
            <person name="Kaster A.-K."/>
            <person name="Ovreas L."/>
            <person name="Rohde M."/>
            <person name="Galperin M.Y."/>
            <person name="Jogler C."/>
        </authorList>
    </citation>
    <scope>NUCLEOTIDE SEQUENCE [LARGE SCALE GENOMIC DNA]</scope>
    <source>
        <strain evidence="2 3">ElP</strain>
    </source>
</reference>
<dbReference type="AlphaFoldDB" id="A0A518H776"/>
<sequence>MATRKHTKESQGDAPEGNRVKDPGDWTTGEEPMTEAQRSYLHTLAEEAGEEVDDAMTKAEASEAIDELRRKSDRVSGGDAGPKGKS</sequence>
<dbReference type="OrthoDB" id="9811751at2"/>